<feature type="transmembrane region" description="Helical" evidence="1">
    <location>
        <begin position="250"/>
        <end position="271"/>
    </location>
</feature>
<gene>
    <name evidence="2" type="ORF">D7V94_03245</name>
</gene>
<proteinExistence type="predicted"/>
<dbReference type="EMBL" id="RAYQ01000002">
    <property type="protein sequence ID" value="RKI93705.1"/>
    <property type="molecule type" value="Genomic_DNA"/>
</dbReference>
<feature type="transmembrane region" description="Helical" evidence="1">
    <location>
        <begin position="102"/>
        <end position="126"/>
    </location>
</feature>
<dbReference type="OrthoDB" id="9774476at2"/>
<reference evidence="2 3" key="1">
    <citation type="submission" date="2018-09" db="EMBL/GenBank/DDBJ databases">
        <title>Murine metabolic-syndrome-specific gut microbial biobank.</title>
        <authorList>
            <person name="Liu C."/>
        </authorList>
    </citation>
    <scope>NUCLEOTIDE SEQUENCE [LARGE SCALE GENOMIC DNA]</scope>
    <source>
        <strain evidence="2 3">0.1xD8-82</strain>
    </source>
</reference>
<feature type="transmembrane region" description="Helical" evidence="1">
    <location>
        <begin position="62"/>
        <end position="81"/>
    </location>
</feature>
<feature type="transmembrane region" description="Helical" evidence="1">
    <location>
        <begin position="21"/>
        <end position="42"/>
    </location>
</feature>
<name>A0A3A9B4L0_9FIRM</name>
<feature type="transmembrane region" description="Helical" evidence="1">
    <location>
        <begin position="199"/>
        <end position="219"/>
    </location>
</feature>
<keyword evidence="1" id="KW-0812">Transmembrane</keyword>
<organism evidence="2 3">
    <name type="scientific">Parablautia intestinalis</name>
    <dbReference type="NCBI Taxonomy" id="2320100"/>
    <lineage>
        <taxon>Bacteria</taxon>
        <taxon>Bacillati</taxon>
        <taxon>Bacillota</taxon>
        <taxon>Clostridia</taxon>
        <taxon>Lachnospirales</taxon>
        <taxon>Lachnospiraceae</taxon>
        <taxon>Parablautia</taxon>
    </lineage>
</organism>
<evidence type="ECO:0000256" key="1">
    <source>
        <dbReference type="SAM" id="Phobius"/>
    </source>
</evidence>
<feature type="transmembrane region" description="Helical" evidence="1">
    <location>
        <begin position="172"/>
        <end position="192"/>
    </location>
</feature>
<dbReference type="AlphaFoldDB" id="A0A3A9B4L0"/>
<protein>
    <submittedName>
        <fullName evidence="2">Uncharacterized protein</fullName>
    </submittedName>
</protein>
<evidence type="ECO:0000313" key="2">
    <source>
        <dbReference type="EMBL" id="RKI93705.1"/>
    </source>
</evidence>
<comment type="caution">
    <text evidence="2">The sequence shown here is derived from an EMBL/GenBank/DDBJ whole genome shotgun (WGS) entry which is preliminary data.</text>
</comment>
<keyword evidence="3" id="KW-1185">Reference proteome</keyword>
<dbReference type="Proteomes" id="UP000280696">
    <property type="component" value="Unassembled WGS sequence"/>
</dbReference>
<accession>A0A3A9B4L0</accession>
<sequence>MSKGLRVFCFQLKQELVQVRVLILFMILAVFIYSYLEPVANLAQAVGEKVSPWAFPHLMNDYICQMVFMVSAVFLFSTAPFEGKAHYYIIQRSGSLSWQLGNVLYILASSFLFVGFIWVLSVISLLSRTKFSGDWGIIWGTLARTNTGNQYDVPFTVFAYIVGVFSPMEATAISFLLEWACVSWMGLVVYLFNYITKKMTGILVASLFVFLDVMIYNSWTPKAYLFSPVTLAQLKVMSGNNLSYGVSLKYAVVFFVVTITFFIVICLGQGTKKVKKWGLKK</sequence>
<evidence type="ECO:0000313" key="3">
    <source>
        <dbReference type="Proteomes" id="UP000280696"/>
    </source>
</evidence>
<keyword evidence="1" id="KW-0472">Membrane</keyword>
<keyword evidence="1" id="KW-1133">Transmembrane helix</keyword>
<dbReference type="RefSeq" id="WP_120466695.1">
    <property type="nucleotide sequence ID" value="NZ_RAYQ01000002.1"/>
</dbReference>